<dbReference type="AlphaFoldDB" id="A0A7X3C3M2"/>
<gene>
    <name evidence="2" type="ORF">GM612_08410</name>
</gene>
<organism evidence="2 3">
    <name type="scientific">Secundilactobacillus folii</name>
    <dbReference type="NCBI Taxonomy" id="2678357"/>
    <lineage>
        <taxon>Bacteria</taxon>
        <taxon>Bacillati</taxon>
        <taxon>Bacillota</taxon>
        <taxon>Bacilli</taxon>
        <taxon>Lactobacillales</taxon>
        <taxon>Lactobacillaceae</taxon>
        <taxon>Secundilactobacillus</taxon>
    </lineage>
</organism>
<reference evidence="2 3" key="1">
    <citation type="submission" date="2019-11" db="EMBL/GenBank/DDBJ databases">
        <title>Lactobacillus sp. nov. CRM56-3, isolated from fermented tea leaves.</title>
        <authorList>
            <person name="Phuengjayaem S."/>
            <person name="Tanasupawat S."/>
        </authorList>
    </citation>
    <scope>NUCLEOTIDE SEQUENCE [LARGE SCALE GENOMIC DNA]</scope>
    <source>
        <strain evidence="2 3">CRM56-3</strain>
    </source>
</reference>
<evidence type="ECO:0000259" key="1">
    <source>
        <dbReference type="Pfam" id="PF03358"/>
    </source>
</evidence>
<dbReference type="SUPFAM" id="SSF52218">
    <property type="entry name" value="Flavoproteins"/>
    <property type="match status" value="1"/>
</dbReference>
<dbReference type="Gene3D" id="3.40.50.360">
    <property type="match status" value="1"/>
</dbReference>
<name>A0A7X3C3M2_9LACO</name>
<protein>
    <submittedName>
        <fullName evidence="2">NADPH-dependent FMN reductase</fullName>
    </submittedName>
</protein>
<proteinExistence type="predicted"/>
<dbReference type="PANTHER" id="PTHR30543:SF21">
    <property type="entry name" value="NAD(P)H-DEPENDENT FMN REDUCTASE LOT6"/>
    <property type="match status" value="1"/>
</dbReference>
<dbReference type="GO" id="GO:0010181">
    <property type="term" value="F:FMN binding"/>
    <property type="evidence" value="ECO:0007669"/>
    <property type="project" value="TreeGrafter"/>
</dbReference>
<accession>A0A7X3C3M2</accession>
<feature type="domain" description="NADPH-dependent FMN reductase-like" evidence="1">
    <location>
        <begin position="1"/>
        <end position="146"/>
    </location>
</feature>
<dbReference type="Pfam" id="PF03358">
    <property type="entry name" value="FMN_red"/>
    <property type="match status" value="1"/>
</dbReference>
<dbReference type="InterPro" id="IPR029039">
    <property type="entry name" value="Flavoprotein-like_sf"/>
</dbReference>
<comment type="caution">
    <text evidence="2">The sequence shown here is derived from an EMBL/GenBank/DDBJ whole genome shotgun (WGS) entry which is preliminary data.</text>
</comment>
<dbReference type="InterPro" id="IPR050712">
    <property type="entry name" value="NAD(P)H-dep_reductase"/>
</dbReference>
<dbReference type="InterPro" id="IPR005025">
    <property type="entry name" value="FMN_Rdtase-like_dom"/>
</dbReference>
<sequence>MKFVAIVGSNADISTNRQLLKYMQKHFKQDAEIELCEIKDVPVFDEPSNVVAPAPVQEISERIKHSDGVLISTPEYDHSVPAALKSLLEWLSYTSHVLYNKPVMITGASHGTLGSSRAQNHLRQILDSPEISARVMPSAEFLLGNSQSAFDENGELVDTQKIAELEQDFNEFIDFTSEVKRLLTAHEVVRPAVPLWKRA</sequence>
<dbReference type="GO" id="GO:0016491">
    <property type="term" value="F:oxidoreductase activity"/>
    <property type="evidence" value="ECO:0007669"/>
    <property type="project" value="InterPro"/>
</dbReference>
<evidence type="ECO:0000313" key="2">
    <source>
        <dbReference type="EMBL" id="MTV82667.1"/>
    </source>
</evidence>
<dbReference type="EMBL" id="WNJO01000009">
    <property type="protein sequence ID" value="MTV82667.1"/>
    <property type="molecule type" value="Genomic_DNA"/>
</dbReference>
<dbReference type="Proteomes" id="UP000466388">
    <property type="component" value="Unassembled WGS sequence"/>
</dbReference>
<dbReference type="RefSeq" id="WP_155431938.1">
    <property type="nucleotide sequence ID" value="NZ_WNJO01000009.1"/>
</dbReference>
<dbReference type="GO" id="GO:0005829">
    <property type="term" value="C:cytosol"/>
    <property type="evidence" value="ECO:0007669"/>
    <property type="project" value="TreeGrafter"/>
</dbReference>
<evidence type="ECO:0000313" key="3">
    <source>
        <dbReference type="Proteomes" id="UP000466388"/>
    </source>
</evidence>
<dbReference type="PANTHER" id="PTHR30543">
    <property type="entry name" value="CHROMATE REDUCTASE"/>
    <property type="match status" value="1"/>
</dbReference>
<keyword evidence="3" id="KW-1185">Reference proteome</keyword>